<dbReference type="Proteomes" id="UP000576152">
    <property type="component" value="Unassembled WGS sequence"/>
</dbReference>
<dbReference type="PANTHER" id="PTHR44809">
    <property type="match status" value="1"/>
</dbReference>
<keyword evidence="2" id="KW-1185">Reference proteome</keyword>
<dbReference type="InterPro" id="IPR019734">
    <property type="entry name" value="TPR_rpt"/>
</dbReference>
<dbReference type="PANTHER" id="PTHR44809:SF1">
    <property type="entry name" value="PROTEIN O-MANNOSYL-TRANSFERASE TMTC1"/>
    <property type="match status" value="1"/>
</dbReference>
<dbReference type="Pfam" id="PF13176">
    <property type="entry name" value="TPR_7"/>
    <property type="match status" value="1"/>
</dbReference>
<dbReference type="EMBL" id="JACIBX010000002">
    <property type="protein sequence ID" value="MBB3711341.1"/>
    <property type="molecule type" value="Genomic_DNA"/>
</dbReference>
<dbReference type="SMART" id="SM00028">
    <property type="entry name" value="TPR"/>
    <property type="match status" value="2"/>
</dbReference>
<evidence type="ECO:0000313" key="2">
    <source>
        <dbReference type="Proteomes" id="UP000576152"/>
    </source>
</evidence>
<reference evidence="1 2" key="1">
    <citation type="submission" date="2020-08" db="EMBL/GenBank/DDBJ databases">
        <title>Genomic Encyclopedia of Type Strains, Phase III (KMG-III): the genomes of soil and plant-associated and newly described type strains.</title>
        <authorList>
            <person name="Whitman W."/>
        </authorList>
    </citation>
    <scope>NUCLEOTIDE SEQUENCE [LARGE SCALE GENOMIC DNA]</scope>
    <source>
        <strain evidence="1 2">CECT 8572</strain>
    </source>
</reference>
<dbReference type="Pfam" id="PF14559">
    <property type="entry name" value="TPR_19"/>
    <property type="match status" value="1"/>
</dbReference>
<dbReference type="SUPFAM" id="SSF48452">
    <property type="entry name" value="TPR-like"/>
    <property type="match status" value="1"/>
</dbReference>
<accession>A0ABR6HLP2</accession>
<dbReference type="InterPro" id="IPR052943">
    <property type="entry name" value="TMTC_O-mannosyl-trnsfr"/>
</dbReference>
<sequence>MTPRERIVALHRAGDLAAAVPLYGDWLARNPGDAGMWSNLGAALRKAGRLEQALRAHRRAQALAGPRDAQVLANLANVLADLGKNREAIALRRRLLELQGPDPMTEAMIGKALRADGRAPAAVDWLRGALTRHPGHVEIRLQLALALLAAGRWAEGFDAFGMRWESGELTPRRMSMPKWDGAPLDGRSLLVMPEQGFGDSIAFARFLLVARDLGASRVILAARPPLLRLLQAAQGADLVCPEAEARGDLWCDLMDLPAHGFTRDAAVPPPTRLAVPEDSRARARAVTAPYRDRLRVGVVWSGSPSFRANAARSFSHERFLPLADIPGVQLFSLYKGPALAPYRADGSAAFIIDACGPDRDFADCAAMMEEMDLIVTSDTVTAHLAGSLGRPVWTLLHWDAFWLWGRGSDRTPWYPSMRLIRQTRPHDWSDVFETVARDLAALAGEKRR</sequence>
<organism evidence="1 2">
    <name type="scientific">Limimaricola variabilis</name>
    <dbReference type="NCBI Taxonomy" id="1492771"/>
    <lineage>
        <taxon>Bacteria</taxon>
        <taxon>Pseudomonadati</taxon>
        <taxon>Pseudomonadota</taxon>
        <taxon>Alphaproteobacteria</taxon>
        <taxon>Rhodobacterales</taxon>
        <taxon>Paracoccaceae</taxon>
        <taxon>Limimaricola</taxon>
    </lineage>
</organism>
<comment type="caution">
    <text evidence="1">The sequence shown here is derived from an EMBL/GenBank/DDBJ whole genome shotgun (WGS) entry which is preliminary data.</text>
</comment>
<dbReference type="SUPFAM" id="SSF53756">
    <property type="entry name" value="UDP-Glycosyltransferase/glycogen phosphorylase"/>
    <property type="match status" value="1"/>
</dbReference>
<name>A0ABR6HLP2_9RHOB</name>
<dbReference type="InterPro" id="IPR011990">
    <property type="entry name" value="TPR-like_helical_dom_sf"/>
</dbReference>
<dbReference type="Pfam" id="PF13432">
    <property type="entry name" value="TPR_16"/>
    <property type="match status" value="1"/>
</dbReference>
<dbReference type="Gene3D" id="3.40.50.2000">
    <property type="entry name" value="Glycogen Phosphorylase B"/>
    <property type="match status" value="1"/>
</dbReference>
<protein>
    <submittedName>
        <fullName evidence="1">Flp pilus assembly protein TadD</fullName>
    </submittedName>
</protein>
<gene>
    <name evidence="1" type="ORF">FHS00_000903</name>
</gene>
<evidence type="ECO:0000313" key="1">
    <source>
        <dbReference type="EMBL" id="MBB3711341.1"/>
    </source>
</evidence>
<proteinExistence type="predicted"/>
<dbReference type="Gene3D" id="1.25.40.10">
    <property type="entry name" value="Tetratricopeptide repeat domain"/>
    <property type="match status" value="1"/>
</dbReference>